<gene>
    <name evidence="1" type="ORF">MNB_SM-7-1028</name>
</gene>
<dbReference type="GO" id="GO:0003700">
    <property type="term" value="F:DNA-binding transcription factor activity"/>
    <property type="evidence" value="ECO:0007669"/>
    <property type="project" value="TreeGrafter"/>
</dbReference>
<dbReference type="InterPro" id="IPR030489">
    <property type="entry name" value="TR_Rrf2-type_CS"/>
</dbReference>
<dbReference type="InterPro" id="IPR000944">
    <property type="entry name" value="Tscrpt_reg_Rrf2"/>
</dbReference>
<dbReference type="PROSITE" id="PS01332">
    <property type="entry name" value="HTH_RRF2_1"/>
    <property type="match status" value="1"/>
</dbReference>
<dbReference type="InterPro" id="IPR036388">
    <property type="entry name" value="WH-like_DNA-bd_sf"/>
</dbReference>
<dbReference type="PROSITE" id="PS51197">
    <property type="entry name" value="HTH_RRF2_2"/>
    <property type="match status" value="1"/>
</dbReference>
<reference evidence="1" key="1">
    <citation type="submission" date="2016-10" db="EMBL/GenBank/DDBJ databases">
        <authorList>
            <person name="de Groot N.N."/>
        </authorList>
    </citation>
    <scope>NUCLEOTIDE SEQUENCE</scope>
</reference>
<dbReference type="InterPro" id="IPR036390">
    <property type="entry name" value="WH_DNA-bd_sf"/>
</dbReference>
<dbReference type="PANTHER" id="PTHR33221">
    <property type="entry name" value="WINGED HELIX-TURN-HELIX TRANSCRIPTIONAL REGULATOR, RRF2 FAMILY"/>
    <property type="match status" value="1"/>
</dbReference>
<name>A0A1W1BLG1_9ZZZZ</name>
<sequence>MHLSKTSKYAIKLLTHMAVEDKKMHRSKELCEELDIPYKYLSAIITNLSKNGIIHSLKGRSGGISFSKELDKITLKEIIDITESSNIQQCIMSTDRCNEDSKCLLHDSWKEPKEHIIYDFLSQTLQDIKDATTKQTPNTLQKEA</sequence>
<protein>
    <submittedName>
        <fullName evidence="1">Rrf2 family transcriptional regulator</fullName>
    </submittedName>
</protein>
<dbReference type="NCBIfam" id="TIGR00738">
    <property type="entry name" value="rrf2_super"/>
    <property type="match status" value="1"/>
</dbReference>
<accession>A0A1W1BLG1</accession>
<evidence type="ECO:0000313" key="1">
    <source>
        <dbReference type="EMBL" id="SFV54349.1"/>
    </source>
</evidence>
<dbReference type="SUPFAM" id="SSF46785">
    <property type="entry name" value="Winged helix' DNA-binding domain"/>
    <property type="match status" value="1"/>
</dbReference>
<dbReference type="GO" id="GO:0005829">
    <property type="term" value="C:cytosol"/>
    <property type="evidence" value="ECO:0007669"/>
    <property type="project" value="TreeGrafter"/>
</dbReference>
<dbReference type="PANTHER" id="PTHR33221:SF14">
    <property type="entry name" value="HTH-TYPE TRANSCRIPTIONAL REGULATOR AQ_268-RELATED"/>
    <property type="match status" value="1"/>
</dbReference>
<dbReference type="Gene3D" id="1.10.10.10">
    <property type="entry name" value="Winged helix-like DNA-binding domain superfamily/Winged helix DNA-binding domain"/>
    <property type="match status" value="1"/>
</dbReference>
<organism evidence="1">
    <name type="scientific">hydrothermal vent metagenome</name>
    <dbReference type="NCBI Taxonomy" id="652676"/>
    <lineage>
        <taxon>unclassified sequences</taxon>
        <taxon>metagenomes</taxon>
        <taxon>ecological metagenomes</taxon>
    </lineage>
</organism>
<dbReference type="AlphaFoldDB" id="A0A1W1BLG1"/>
<dbReference type="EMBL" id="FPHB01000023">
    <property type="protein sequence ID" value="SFV54349.1"/>
    <property type="molecule type" value="Genomic_DNA"/>
</dbReference>
<proteinExistence type="predicted"/>
<dbReference type="Pfam" id="PF02082">
    <property type="entry name" value="Rrf2"/>
    <property type="match status" value="1"/>
</dbReference>